<dbReference type="InterPro" id="IPR015500">
    <property type="entry name" value="Peptidase_S8_subtilisin-rel"/>
</dbReference>
<dbReference type="Pfam" id="PF02225">
    <property type="entry name" value="PA"/>
    <property type="match status" value="1"/>
</dbReference>
<evidence type="ECO:0000256" key="7">
    <source>
        <dbReference type="PROSITE-ProRule" id="PRU01240"/>
    </source>
</evidence>
<dbReference type="SUPFAM" id="SSF52743">
    <property type="entry name" value="Subtilisin-like"/>
    <property type="match status" value="1"/>
</dbReference>
<evidence type="ECO:0000313" key="11">
    <source>
        <dbReference type="EMBL" id="KAF6806287.1"/>
    </source>
</evidence>
<dbReference type="GO" id="GO:0004252">
    <property type="term" value="F:serine-type endopeptidase activity"/>
    <property type="evidence" value="ECO:0007669"/>
    <property type="project" value="UniProtKB-UniRule"/>
</dbReference>
<proteinExistence type="inferred from homology"/>
<evidence type="ECO:0000259" key="10">
    <source>
        <dbReference type="Pfam" id="PF06280"/>
    </source>
</evidence>
<comment type="similarity">
    <text evidence="1 7">Belongs to the peptidase S8 family.</text>
</comment>
<sequence length="810" mass="86878">MTGVDKLHARNLTGKGVRVAIVDGGLDYLHPALGAGFGPGYRVEYGWDFVGDNVKPPNKAQPDNDPFGDCSNHATHTAGILFANDGEGNTGFKGVAPGVTVEHYRVFDCNGMSTGNVVVDAVNKAYERGVDIINLSLGSGSRPFSDDPLSTLVSRINREGKTFIVTVSGNSGHAGTFGAAAPEGGGDDLFGVGSVDAAYKYSVYQPATIIVDGAFSKDLSYNPETWTAHRRSEFPARVEVLALSGNSTSDSDGCTGVNNSRLPRDALVLLQRGGCTLKTKMENLARAGVKYTLIYNNVDGPAFDLEVRLDEGLQIEGAASLTKADGEDLLSLLAKGHKVEVEMDSNFTRQPILSSTPNTKTGGKVSTFTTWGPSGEGKLLTSVLAPGGGILSTFPRKNGGFGIQSGSSMAVPYVAGVLALLGEAHPDVPIKQLASVLAMTARPLKFNDGTNRSYEFLSSPWQQGSGLIDASAALAVLNSGVKTSTTRLAFNDTEFGQKTLSLHLRNEIPARITYDISVAQGPGLLALNETTRAPVPFAAAVRAAEAAAEFLATVRPDLQANVTTSLNRLVLDPGQETDIEVTVDTTSLGPLEQRCPLYGGWVHLTSSSGPNDHSLSIPYAGIGCRIKYNEVLDPAFTYLSSATRNDVETARFWNRKLEPIDQGHVFKLHKDRRPFDPANPDKERFSSETLPALQIQLQMDTRGIRAELLPVGGGKPVEIFPPEIGSRVGGWGRVETVHLVWDGRLPNGSFTDSGNYVVRIRTLRLFGDERKEADWRDEVISSKFRLEYEGQLINIDSPDHAGLIEILPCF</sequence>
<accession>A0A8H6J4M8</accession>
<dbReference type="CDD" id="cd07489">
    <property type="entry name" value="Peptidases_S8_5"/>
    <property type="match status" value="1"/>
</dbReference>
<dbReference type="EMBL" id="WIGN01000162">
    <property type="protein sequence ID" value="KAF6806287.1"/>
    <property type="molecule type" value="Genomic_DNA"/>
</dbReference>
<dbReference type="GO" id="GO:0006508">
    <property type="term" value="P:proteolysis"/>
    <property type="evidence" value="ECO:0007669"/>
    <property type="project" value="UniProtKB-KW"/>
</dbReference>
<dbReference type="GO" id="GO:0016020">
    <property type="term" value="C:membrane"/>
    <property type="evidence" value="ECO:0007669"/>
    <property type="project" value="InterPro"/>
</dbReference>
<evidence type="ECO:0000256" key="4">
    <source>
        <dbReference type="ARBA" id="ARBA00022801"/>
    </source>
</evidence>
<keyword evidence="5 7" id="KW-0720">Serine protease</keyword>
<comment type="caution">
    <text evidence="11">The sequence shown here is derived from an EMBL/GenBank/DDBJ whole genome shotgun (WGS) entry which is preliminary data.</text>
</comment>
<name>A0A8H6J4M8_9PEZI</name>
<dbReference type="InterPro" id="IPR036852">
    <property type="entry name" value="Peptidase_S8/S53_dom_sf"/>
</dbReference>
<evidence type="ECO:0000256" key="1">
    <source>
        <dbReference type="ARBA" id="ARBA00011073"/>
    </source>
</evidence>
<protein>
    <submittedName>
        <fullName evidence="11">Serine endopeptidase</fullName>
    </submittedName>
</protein>
<evidence type="ECO:0000259" key="8">
    <source>
        <dbReference type="Pfam" id="PF00082"/>
    </source>
</evidence>
<dbReference type="PANTHER" id="PTHR43399:SF4">
    <property type="entry name" value="CELL WALL-ASSOCIATED PROTEASE"/>
    <property type="match status" value="1"/>
</dbReference>
<keyword evidence="3" id="KW-0732">Signal</keyword>
<dbReference type="PANTHER" id="PTHR43399">
    <property type="entry name" value="SUBTILISIN-RELATED"/>
    <property type="match status" value="1"/>
</dbReference>
<dbReference type="InterPro" id="IPR034187">
    <property type="entry name" value="Peptidases_S8_5"/>
</dbReference>
<evidence type="ECO:0000256" key="3">
    <source>
        <dbReference type="ARBA" id="ARBA00022729"/>
    </source>
</evidence>
<keyword evidence="12" id="KW-1185">Reference proteome</keyword>
<dbReference type="PRINTS" id="PR00723">
    <property type="entry name" value="SUBTILISIN"/>
</dbReference>
<dbReference type="Pfam" id="PF00082">
    <property type="entry name" value="Peptidase_S8"/>
    <property type="match status" value="1"/>
</dbReference>
<evidence type="ECO:0000256" key="2">
    <source>
        <dbReference type="ARBA" id="ARBA00022670"/>
    </source>
</evidence>
<dbReference type="Pfam" id="PF06280">
    <property type="entry name" value="fn3_5"/>
    <property type="match status" value="1"/>
</dbReference>
<evidence type="ECO:0000256" key="6">
    <source>
        <dbReference type="PIRSR" id="PIRSR615500-1"/>
    </source>
</evidence>
<organism evidence="11 12">
    <name type="scientific">Colletotrichum sojae</name>
    <dbReference type="NCBI Taxonomy" id="2175907"/>
    <lineage>
        <taxon>Eukaryota</taxon>
        <taxon>Fungi</taxon>
        <taxon>Dikarya</taxon>
        <taxon>Ascomycota</taxon>
        <taxon>Pezizomycotina</taxon>
        <taxon>Sordariomycetes</taxon>
        <taxon>Hypocreomycetidae</taxon>
        <taxon>Glomerellales</taxon>
        <taxon>Glomerellaceae</taxon>
        <taxon>Colletotrichum</taxon>
        <taxon>Colletotrichum orchidearum species complex</taxon>
    </lineage>
</organism>
<feature type="domain" description="PA" evidence="9">
    <location>
        <begin position="250"/>
        <end position="307"/>
    </location>
</feature>
<gene>
    <name evidence="11" type="ORF">CSOJ01_08946</name>
</gene>
<keyword evidence="4 7" id="KW-0378">Hydrolase</keyword>
<dbReference type="InterPro" id="IPR003137">
    <property type="entry name" value="PA_domain"/>
</dbReference>
<reference evidence="11 12" key="1">
    <citation type="journal article" date="2020" name="Phytopathology">
        <title>Genome Sequence Resources of Colletotrichum truncatum, C. plurivorum, C. musicola, and C. sojae: Four Species Pathogenic to Soybean (Glycine max).</title>
        <authorList>
            <person name="Rogerio F."/>
            <person name="Boufleur T.R."/>
            <person name="Ciampi-Guillardi M."/>
            <person name="Sukno S.A."/>
            <person name="Thon M.R."/>
            <person name="Massola Junior N.S."/>
            <person name="Baroncelli R."/>
        </authorList>
    </citation>
    <scope>NUCLEOTIDE SEQUENCE [LARGE SCALE GENOMIC DNA]</scope>
    <source>
        <strain evidence="11 12">LFN0009</strain>
    </source>
</reference>
<feature type="domain" description="Peptidase S8/S53" evidence="8">
    <location>
        <begin position="14"/>
        <end position="453"/>
    </location>
</feature>
<dbReference type="InterPro" id="IPR010435">
    <property type="entry name" value="C5a/SBT2-like_Fn3"/>
</dbReference>
<dbReference type="InterPro" id="IPR000209">
    <property type="entry name" value="Peptidase_S8/S53_dom"/>
</dbReference>
<dbReference type="AlphaFoldDB" id="A0A8H6J4M8"/>
<feature type="active site" description="Charge relay system" evidence="6 7">
    <location>
        <position position="23"/>
    </location>
</feature>
<dbReference type="InterPro" id="IPR051048">
    <property type="entry name" value="Peptidase_S8/S53_subtilisin"/>
</dbReference>
<feature type="active site" description="Charge relay system" evidence="6 7">
    <location>
        <position position="408"/>
    </location>
</feature>
<evidence type="ECO:0000313" key="12">
    <source>
        <dbReference type="Proteomes" id="UP000652219"/>
    </source>
</evidence>
<feature type="domain" description="C5a peptidase/Subtilisin-like protease SBT2-like Fn3-like" evidence="10">
    <location>
        <begin position="541"/>
        <end position="619"/>
    </location>
</feature>
<feature type="active site" description="Charge relay system" evidence="6 7">
    <location>
        <position position="73"/>
    </location>
</feature>
<keyword evidence="2 7" id="KW-0645">Protease</keyword>
<dbReference type="PROSITE" id="PS51892">
    <property type="entry name" value="SUBTILASE"/>
    <property type="match status" value="1"/>
</dbReference>
<dbReference type="Gene3D" id="3.40.50.200">
    <property type="entry name" value="Peptidase S8/S53 domain"/>
    <property type="match status" value="2"/>
</dbReference>
<dbReference type="Proteomes" id="UP000652219">
    <property type="component" value="Unassembled WGS sequence"/>
</dbReference>
<evidence type="ECO:0000259" key="9">
    <source>
        <dbReference type="Pfam" id="PF02225"/>
    </source>
</evidence>
<evidence type="ECO:0000256" key="5">
    <source>
        <dbReference type="ARBA" id="ARBA00022825"/>
    </source>
</evidence>